<organism evidence="10 11">
    <name type="scientific">Oceanococcus atlanticus</name>
    <dbReference type="NCBI Taxonomy" id="1317117"/>
    <lineage>
        <taxon>Bacteria</taxon>
        <taxon>Pseudomonadati</taxon>
        <taxon>Pseudomonadota</taxon>
        <taxon>Gammaproteobacteria</taxon>
        <taxon>Chromatiales</taxon>
        <taxon>Oceanococcaceae</taxon>
        <taxon>Oceanococcus</taxon>
    </lineage>
</organism>
<dbReference type="Gene3D" id="1.25.40.10">
    <property type="entry name" value="Tetratricopeptide repeat domain"/>
    <property type="match status" value="1"/>
</dbReference>
<name>A0A1Y1SFD9_9GAMM</name>
<dbReference type="GO" id="GO:0005886">
    <property type="term" value="C:plasma membrane"/>
    <property type="evidence" value="ECO:0007669"/>
    <property type="project" value="UniProtKB-SubCell"/>
</dbReference>
<gene>
    <name evidence="10" type="ORF">ATO7_00545</name>
</gene>
<keyword evidence="6" id="KW-0143">Chaperone</keyword>
<comment type="caution">
    <text evidence="10">The sequence shown here is derived from an EMBL/GenBank/DDBJ whole genome shotgun (WGS) entry which is preliminary data.</text>
</comment>
<dbReference type="EMBL" id="AQQV01000001">
    <property type="protein sequence ID" value="ORE88318.1"/>
    <property type="molecule type" value="Genomic_DNA"/>
</dbReference>
<evidence type="ECO:0000313" key="11">
    <source>
        <dbReference type="Proteomes" id="UP000192342"/>
    </source>
</evidence>
<evidence type="ECO:0000256" key="2">
    <source>
        <dbReference type="ARBA" id="ARBA00022475"/>
    </source>
</evidence>
<keyword evidence="2" id="KW-1003">Cell membrane</keyword>
<evidence type="ECO:0000256" key="5">
    <source>
        <dbReference type="ARBA" id="ARBA00023136"/>
    </source>
</evidence>
<dbReference type="STRING" id="1317117.ATO7_00545"/>
<dbReference type="GO" id="GO:0044877">
    <property type="term" value="F:protein-containing complex binding"/>
    <property type="evidence" value="ECO:0007669"/>
    <property type="project" value="InterPro"/>
</dbReference>
<dbReference type="Pfam" id="PF09976">
    <property type="entry name" value="TPR_21"/>
    <property type="match status" value="1"/>
</dbReference>
<dbReference type="PANTHER" id="PTHR38035:SF1">
    <property type="entry name" value="ANCILLARY SECYEG TRANSLOCON SUBUNIT"/>
    <property type="match status" value="1"/>
</dbReference>
<evidence type="ECO:0000256" key="1">
    <source>
        <dbReference type="ARBA" id="ARBA00004401"/>
    </source>
</evidence>
<dbReference type="Proteomes" id="UP000192342">
    <property type="component" value="Unassembled WGS sequence"/>
</dbReference>
<accession>A0A1Y1SFD9</accession>
<feature type="domain" description="Ancillary SecYEG translocon subunit/Cell division coordinator CpoB TPR" evidence="9">
    <location>
        <begin position="23"/>
        <end position="214"/>
    </location>
</feature>
<evidence type="ECO:0000256" key="3">
    <source>
        <dbReference type="ARBA" id="ARBA00022692"/>
    </source>
</evidence>
<comment type="subcellular location">
    <subcellularLocation>
        <location evidence="1">Cell membrane</location>
        <topology evidence="1">Single-pass type II membrane protein</topology>
    </subcellularLocation>
</comment>
<comment type="similarity">
    <text evidence="7">Belongs to the YfgM family.</text>
</comment>
<evidence type="ECO:0000256" key="8">
    <source>
        <dbReference type="ARBA" id="ARBA00024235"/>
    </source>
</evidence>
<keyword evidence="3" id="KW-0812">Transmembrane</keyword>
<keyword evidence="4" id="KW-1133">Transmembrane helix</keyword>
<evidence type="ECO:0000256" key="4">
    <source>
        <dbReference type="ARBA" id="ARBA00022989"/>
    </source>
</evidence>
<dbReference type="PIRSF" id="PIRSF006170">
    <property type="entry name" value="YfgM"/>
    <property type="match status" value="1"/>
</dbReference>
<evidence type="ECO:0000313" key="10">
    <source>
        <dbReference type="EMBL" id="ORE88318.1"/>
    </source>
</evidence>
<dbReference type="PANTHER" id="PTHR38035">
    <property type="entry name" value="UPF0070 PROTEIN YFGM"/>
    <property type="match status" value="1"/>
</dbReference>
<protein>
    <recommendedName>
        <fullName evidence="8">Ancillary SecYEG translocon subunit</fullName>
    </recommendedName>
</protein>
<dbReference type="OrthoDB" id="9789675at2"/>
<dbReference type="SUPFAM" id="SSF48452">
    <property type="entry name" value="TPR-like"/>
    <property type="match status" value="1"/>
</dbReference>
<sequence length="214" mass="22927">MLIRGQTVEFEKSDQEQVEALQKWWKENWLSLLGGLVLGLGGILGWQYYGDYSDAQAATASTRYESIKAMLASEQLDAANAEIEALVAAHPKSPYVAQSQLALAQAQADSGDWAAAEASLREVIDGQADVAIEGLAILRLARALWAQDKSDQALTLLNEAPENGYGPLYSDLKGDIARAAGDAAAAREAYQAALASNADFIDNNTVQQKLDALN</sequence>
<dbReference type="AlphaFoldDB" id="A0A1Y1SFD9"/>
<evidence type="ECO:0000256" key="6">
    <source>
        <dbReference type="ARBA" id="ARBA00023186"/>
    </source>
</evidence>
<reference evidence="10 11" key="1">
    <citation type="submission" date="2013-04" db="EMBL/GenBank/DDBJ databases">
        <title>Oceanococcus atlanticus 22II-S10r2 Genome Sequencing.</title>
        <authorList>
            <person name="Lai Q."/>
            <person name="Li G."/>
            <person name="Shao Z."/>
        </authorList>
    </citation>
    <scope>NUCLEOTIDE SEQUENCE [LARGE SCALE GENOMIC DNA]</scope>
    <source>
        <strain evidence="10 11">22II-S10r2</strain>
    </source>
</reference>
<dbReference type="InterPro" id="IPR026039">
    <property type="entry name" value="YfgM"/>
</dbReference>
<keyword evidence="5" id="KW-0472">Membrane</keyword>
<keyword evidence="11" id="KW-1185">Reference proteome</keyword>
<proteinExistence type="inferred from homology"/>
<dbReference type="RefSeq" id="WP_083558972.1">
    <property type="nucleotide sequence ID" value="NZ_AQQV01000001.1"/>
</dbReference>
<dbReference type="InterPro" id="IPR011990">
    <property type="entry name" value="TPR-like_helical_dom_sf"/>
</dbReference>
<dbReference type="InterPro" id="IPR018704">
    <property type="entry name" value="SecYEG/CpoB_TPR"/>
</dbReference>
<evidence type="ECO:0000256" key="7">
    <source>
        <dbReference type="ARBA" id="ARBA00024197"/>
    </source>
</evidence>
<evidence type="ECO:0000259" key="9">
    <source>
        <dbReference type="Pfam" id="PF09976"/>
    </source>
</evidence>